<name>A0A4Y2BBZ3_ARAVE</name>
<accession>A0A4Y2BBZ3</accession>
<gene>
    <name evidence="1" type="ORF">AVEN_179598_1</name>
</gene>
<evidence type="ECO:0000313" key="1">
    <source>
        <dbReference type="EMBL" id="GBL89822.1"/>
    </source>
</evidence>
<keyword evidence="2" id="KW-1185">Reference proteome</keyword>
<comment type="caution">
    <text evidence="1">The sequence shown here is derived from an EMBL/GenBank/DDBJ whole genome shotgun (WGS) entry which is preliminary data.</text>
</comment>
<protein>
    <submittedName>
        <fullName evidence="1">Uncharacterized protein</fullName>
    </submittedName>
</protein>
<proteinExistence type="predicted"/>
<reference evidence="1 2" key="1">
    <citation type="journal article" date="2019" name="Sci. Rep.">
        <title>Orb-weaving spider Araneus ventricosus genome elucidates the spidroin gene catalogue.</title>
        <authorList>
            <person name="Kono N."/>
            <person name="Nakamura H."/>
            <person name="Ohtoshi R."/>
            <person name="Moran D.A.P."/>
            <person name="Shinohara A."/>
            <person name="Yoshida Y."/>
            <person name="Fujiwara M."/>
            <person name="Mori M."/>
            <person name="Tomita M."/>
            <person name="Arakawa K."/>
        </authorList>
    </citation>
    <scope>NUCLEOTIDE SEQUENCE [LARGE SCALE GENOMIC DNA]</scope>
</reference>
<dbReference type="Proteomes" id="UP000499080">
    <property type="component" value="Unassembled WGS sequence"/>
</dbReference>
<dbReference type="AlphaFoldDB" id="A0A4Y2BBZ3"/>
<evidence type="ECO:0000313" key="2">
    <source>
        <dbReference type="Proteomes" id="UP000499080"/>
    </source>
</evidence>
<dbReference type="EMBL" id="BGPR01000067">
    <property type="protein sequence ID" value="GBL89822.1"/>
    <property type="molecule type" value="Genomic_DNA"/>
</dbReference>
<organism evidence="1 2">
    <name type="scientific">Araneus ventricosus</name>
    <name type="common">Orbweaver spider</name>
    <name type="synonym">Epeira ventricosa</name>
    <dbReference type="NCBI Taxonomy" id="182803"/>
    <lineage>
        <taxon>Eukaryota</taxon>
        <taxon>Metazoa</taxon>
        <taxon>Ecdysozoa</taxon>
        <taxon>Arthropoda</taxon>
        <taxon>Chelicerata</taxon>
        <taxon>Arachnida</taxon>
        <taxon>Araneae</taxon>
        <taxon>Araneomorphae</taxon>
        <taxon>Entelegynae</taxon>
        <taxon>Araneoidea</taxon>
        <taxon>Araneidae</taxon>
        <taxon>Araneus</taxon>
    </lineage>
</organism>
<sequence length="122" mass="14108">MPVDNPPSDGHLQKCEWTINESNKLHILWYHPMGYLSVSHQWHMPSNGAFKRESLVVHASLNVLSWAFNRLSKFKILAKLLLQKNNFLSHSLKQLTNECSCEAFPEGWKLGPRVVRKVPIFD</sequence>